<dbReference type="WBParaSite" id="JU765_v2.g15378.t1">
    <property type="protein sequence ID" value="JU765_v2.g15378.t1"/>
    <property type="gene ID" value="JU765_v2.g15378"/>
</dbReference>
<protein>
    <submittedName>
        <fullName evidence="2">Cytochrome P450</fullName>
    </submittedName>
</protein>
<accession>A0AC34QDZ0</accession>
<evidence type="ECO:0000313" key="2">
    <source>
        <dbReference type="WBParaSite" id="JU765_v2.g15378.t1"/>
    </source>
</evidence>
<evidence type="ECO:0000313" key="1">
    <source>
        <dbReference type="Proteomes" id="UP000887576"/>
    </source>
</evidence>
<organism evidence="1 2">
    <name type="scientific">Panagrolaimus sp. JU765</name>
    <dbReference type="NCBI Taxonomy" id="591449"/>
    <lineage>
        <taxon>Eukaryota</taxon>
        <taxon>Metazoa</taxon>
        <taxon>Ecdysozoa</taxon>
        <taxon>Nematoda</taxon>
        <taxon>Chromadorea</taxon>
        <taxon>Rhabditida</taxon>
        <taxon>Tylenchina</taxon>
        <taxon>Panagrolaimomorpha</taxon>
        <taxon>Panagrolaimoidea</taxon>
        <taxon>Panagrolaimidae</taxon>
        <taxon>Panagrolaimus</taxon>
    </lineage>
</organism>
<dbReference type="Proteomes" id="UP000887576">
    <property type="component" value="Unplaced"/>
</dbReference>
<proteinExistence type="predicted"/>
<reference evidence="2" key="1">
    <citation type="submission" date="2022-11" db="UniProtKB">
        <authorList>
            <consortium name="WormBaseParasite"/>
        </authorList>
    </citation>
    <scope>IDENTIFICATION</scope>
</reference>
<name>A0AC34QDZ0_9BILA</name>
<sequence length="151" mass="17251">MISIGNNKLESALKRWTKKYGDIYKVWFGSVPFVMVNDLKTTYEKFLKDGEAYTGRFFTKGFEFARRGYGGVIFTDGPLWRDQRRFALRVLRDFGLGKNLMQERVLAVVESLIDNVKNDVKSGQKIVSLLDDIDLAVGSVINSLVFGYPYT</sequence>